<dbReference type="AlphaFoldDB" id="A0A9D2NTX2"/>
<comment type="subcellular location">
    <subcellularLocation>
        <location evidence="1">Cell membrane</location>
        <topology evidence="1">Single-pass type II membrane protein</topology>
    </subcellularLocation>
    <subcellularLocation>
        <location evidence="4">Membrane</location>
        <topology evidence="4">Single-pass type II membrane protein</topology>
    </subcellularLocation>
</comment>
<dbReference type="PANTHER" id="PTHR43390">
    <property type="entry name" value="SIGNAL PEPTIDASE I"/>
    <property type="match status" value="1"/>
</dbReference>
<proteinExistence type="inferred from homology"/>
<dbReference type="CDD" id="cd06530">
    <property type="entry name" value="S26_SPase_I"/>
    <property type="match status" value="1"/>
</dbReference>
<evidence type="ECO:0000259" key="5">
    <source>
        <dbReference type="Pfam" id="PF10502"/>
    </source>
</evidence>
<evidence type="ECO:0000256" key="4">
    <source>
        <dbReference type="RuleBase" id="RU362042"/>
    </source>
</evidence>
<comment type="catalytic activity">
    <reaction evidence="4">
        <text>Cleavage of hydrophobic, N-terminal signal or leader sequences from secreted and periplasmic proteins.</text>
        <dbReference type="EC" id="3.4.21.89"/>
    </reaction>
</comment>
<evidence type="ECO:0000313" key="6">
    <source>
        <dbReference type="EMBL" id="HJC37310.1"/>
    </source>
</evidence>
<evidence type="ECO:0000256" key="3">
    <source>
        <dbReference type="PIRSR" id="PIRSR600223-1"/>
    </source>
</evidence>
<evidence type="ECO:0000256" key="1">
    <source>
        <dbReference type="ARBA" id="ARBA00004401"/>
    </source>
</evidence>
<organism evidence="6 7">
    <name type="scientific">Candidatus Merdibacter merdavium</name>
    <dbReference type="NCBI Taxonomy" id="2838692"/>
    <lineage>
        <taxon>Bacteria</taxon>
        <taxon>Bacillati</taxon>
        <taxon>Bacillota</taxon>
        <taxon>Erysipelotrichia</taxon>
        <taxon>Erysipelotrichales</taxon>
        <taxon>Erysipelotrichaceae</taxon>
        <taxon>Merdibacter</taxon>
    </lineage>
</organism>
<protein>
    <recommendedName>
        <fullName evidence="4">Signal peptidase I</fullName>
        <ecNumber evidence="4">3.4.21.89</ecNumber>
    </recommendedName>
</protein>
<keyword evidence="4" id="KW-0645">Protease</keyword>
<evidence type="ECO:0000256" key="2">
    <source>
        <dbReference type="ARBA" id="ARBA00009370"/>
    </source>
</evidence>
<dbReference type="GO" id="GO:0004252">
    <property type="term" value="F:serine-type endopeptidase activity"/>
    <property type="evidence" value="ECO:0007669"/>
    <property type="project" value="InterPro"/>
</dbReference>
<dbReference type="EC" id="3.4.21.89" evidence="4"/>
<dbReference type="EMBL" id="DWWM01000057">
    <property type="protein sequence ID" value="HJC37310.1"/>
    <property type="molecule type" value="Genomic_DNA"/>
</dbReference>
<dbReference type="InterPro" id="IPR000223">
    <property type="entry name" value="Pept_S26A_signal_pept_1"/>
</dbReference>
<dbReference type="GO" id="GO:0005886">
    <property type="term" value="C:plasma membrane"/>
    <property type="evidence" value="ECO:0007669"/>
    <property type="project" value="UniProtKB-SubCell"/>
</dbReference>
<dbReference type="InterPro" id="IPR019533">
    <property type="entry name" value="Peptidase_S26"/>
</dbReference>
<dbReference type="Gene3D" id="2.10.109.10">
    <property type="entry name" value="Umud Fragment, subunit A"/>
    <property type="match status" value="1"/>
</dbReference>
<accession>A0A9D2NTX2</accession>
<feature type="active site" evidence="3">
    <location>
        <position position="81"/>
    </location>
</feature>
<comment type="similarity">
    <text evidence="2 4">Belongs to the peptidase S26 family.</text>
</comment>
<feature type="active site" evidence="3">
    <location>
        <position position="41"/>
    </location>
</feature>
<keyword evidence="4 6" id="KW-0378">Hydrolase</keyword>
<dbReference type="Pfam" id="PF10502">
    <property type="entry name" value="Peptidase_S26"/>
    <property type="match status" value="1"/>
</dbReference>
<dbReference type="PANTHER" id="PTHR43390:SF1">
    <property type="entry name" value="CHLOROPLAST PROCESSING PEPTIDASE"/>
    <property type="match status" value="1"/>
</dbReference>
<gene>
    <name evidence="6" type="primary">lepB</name>
    <name evidence="6" type="ORF">H9702_09325</name>
</gene>
<reference evidence="6" key="2">
    <citation type="submission" date="2021-04" db="EMBL/GenBank/DDBJ databases">
        <authorList>
            <person name="Gilroy R."/>
        </authorList>
    </citation>
    <scope>NUCLEOTIDE SEQUENCE</scope>
    <source>
        <strain evidence="6">CHK187-11901</strain>
    </source>
</reference>
<name>A0A9D2NTX2_9FIRM</name>
<evidence type="ECO:0000313" key="7">
    <source>
        <dbReference type="Proteomes" id="UP000823896"/>
    </source>
</evidence>
<dbReference type="SUPFAM" id="SSF51306">
    <property type="entry name" value="LexA/Signal peptidase"/>
    <property type="match status" value="1"/>
</dbReference>
<dbReference type="Proteomes" id="UP000823896">
    <property type="component" value="Unassembled WGS sequence"/>
</dbReference>
<reference evidence="6" key="1">
    <citation type="journal article" date="2021" name="PeerJ">
        <title>Extensive microbial diversity within the chicken gut microbiome revealed by metagenomics and culture.</title>
        <authorList>
            <person name="Gilroy R."/>
            <person name="Ravi A."/>
            <person name="Getino M."/>
            <person name="Pursley I."/>
            <person name="Horton D.L."/>
            <person name="Alikhan N.F."/>
            <person name="Baker D."/>
            <person name="Gharbi K."/>
            <person name="Hall N."/>
            <person name="Watson M."/>
            <person name="Adriaenssens E.M."/>
            <person name="Foster-Nyarko E."/>
            <person name="Jarju S."/>
            <person name="Secka A."/>
            <person name="Antonio M."/>
            <person name="Oren A."/>
            <person name="Chaudhuri R.R."/>
            <person name="La Ragione R."/>
            <person name="Hildebrand F."/>
            <person name="Pallen M.J."/>
        </authorList>
    </citation>
    <scope>NUCLEOTIDE SEQUENCE</scope>
    <source>
        <strain evidence="6">CHK187-11901</strain>
    </source>
</reference>
<dbReference type="GO" id="GO:0009003">
    <property type="term" value="F:signal peptidase activity"/>
    <property type="evidence" value="ECO:0007669"/>
    <property type="project" value="UniProtKB-EC"/>
</dbReference>
<dbReference type="NCBIfam" id="TIGR02227">
    <property type="entry name" value="sigpep_I_bact"/>
    <property type="match status" value="1"/>
</dbReference>
<feature type="domain" description="Peptidase S26" evidence="5">
    <location>
        <begin position="11"/>
        <end position="176"/>
    </location>
</feature>
<comment type="caution">
    <text evidence="6">The sequence shown here is derived from an EMBL/GenBank/DDBJ whole genome shotgun (WGS) entry which is preliminary data.</text>
</comment>
<dbReference type="InterPro" id="IPR036286">
    <property type="entry name" value="LexA/Signal_pep-like_sf"/>
</dbReference>
<dbReference type="PRINTS" id="PR00727">
    <property type="entry name" value="LEADERPTASE"/>
</dbReference>
<dbReference type="GO" id="GO:0006465">
    <property type="term" value="P:signal peptide processing"/>
    <property type="evidence" value="ECO:0007669"/>
    <property type="project" value="InterPro"/>
</dbReference>
<sequence>MKERKKLISVLEFLRALALATLLLTLFMTFVLRPMQVAGGSMAPLLQDGERVLINVLGGMVKTPQRFDVVVVRHEDELWVKRVIALPYERVSWHDDTLYIDGEPVDEPFLDKGYMQEVRQALQSDVFSADMEERTMGADEYLLAGDNRPFSLDSRNLQAGTFQRRDIIANGLFIVWPLNEMRWID</sequence>